<keyword evidence="3" id="KW-1003">Cell membrane</keyword>
<feature type="region of interest" description="Disordered" evidence="8">
    <location>
        <begin position="1"/>
        <end position="20"/>
    </location>
</feature>
<evidence type="ECO:0000313" key="10">
    <source>
        <dbReference type="EMBL" id="CAL8143775.1"/>
    </source>
</evidence>
<dbReference type="PANTHER" id="PTHR33281:SF19">
    <property type="entry name" value="VOLTAGE-DEPENDENT ANION CHANNEL-FORMING PROTEIN YNEE"/>
    <property type="match status" value="1"/>
</dbReference>
<feature type="transmembrane region" description="Helical" evidence="9">
    <location>
        <begin position="384"/>
        <end position="405"/>
    </location>
</feature>
<evidence type="ECO:0000256" key="5">
    <source>
        <dbReference type="ARBA" id="ARBA00022989"/>
    </source>
</evidence>
<proteinExistence type="predicted"/>
<keyword evidence="2" id="KW-0813">Transport</keyword>
<evidence type="ECO:0000256" key="6">
    <source>
        <dbReference type="ARBA" id="ARBA00023065"/>
    </source>
</evidence>
<feature type="transmembrane region" description="Helical" evidence="9">
    <location>
        <begin position="59"/>
        <end position="83"/>
    </location>
</feature>
<keyword evidence="7 9" id="KW-0472">Membrane</keyword>
<dbReference type="Proteomes" id="UP001642540">
    <property type="component" value="Unassembled WGS sequence"/>
</dbReference>
<keyword evidence="4 9" id="KW-0812">Transmembrane</keyword>
<evidence type="ECO:0000313" key="11">
    <source>
        <dbReference type="Proteomes" id="UP001642540"/>
    </source>
</evidence>
<accession>A0ABP1S525</accession>
<evidence type="ECO:0008006" key="12">
    <source>
        <dbReference type="Google" id="ProtNLM"/>
    </source>
</evidence>
<evidence type="ECO:0000256" key="3">
    <source>
        <dbReference type="ARBA" id="ARBA00022475"/>
    </source>
</evidence>
<dbReference type="InterPro" id="IPR044669">
    <property type="entry name" value="YneE/VCCN1/2-like"/>
</dbReference>
<dbReference type="Pfam" id="PF25539">
    <property type="entry name" value="Bestrophin_2"/>
    <property type="match status" value="2"/>
</dbReference>
<gene>
    <name evidence="10" type="ORF">ODALV1_LOCUS29885</name>
</gene>
<reference evidence="10 11" key="1">
    <citation type="submission" date="2024-08" db="EMBL/GenBank/DDBJ databases">
        <authorList>
            <person name="Cucini C."/>
            <person name="Frati F."/>
        </authorList>
    </citation>
    <scope>NUCLEOTIDE SEQUENCE [LARGE SCALE GENOMIC DNA]</scope>
</reference>
<evidence type="ECO:0000256" key="2">
    <source>
        <dbReference type="ARBA" id="ARBA00022448"/>
    </source>
</evidence>
<evidence type="ECO:0000256" key="1">
    <source>
        <dbReference type="ARBA" id="ARBA00004651"/>
    </source>
</evidence>
<name>A0ABP1S525_9HEXA</name>
<dbReference type="EMBL" id="CAXLJM020000160">
    <property type="protein sequence ID" value="CAL8143775.1"/>
    <property type="molecule type" value="Genomic_DNA"/>
</dbReference>
<evidence type="ECO:0000256" key="4">
    <source>
        <dbReference type="ARBA" id="ARBA00022692"/>
    </source>
</evidence>
<keyword evidence="5 9" id="KW-1133">Transmembrane helix</keyword>
<feature type="compositionally biased region" description="Polar residues" evidence="8">
    <location>
        <begin position="1"/>
        <end position="18"/>
    </location>
</feature>
<protein>
    <recommendedName>
        <fullName evidence="12">Bestrophin homolog</fullName>
    </recommendedName>
</protein>
<evidence type="ECO:0000256" key="7">
    <source>
        <dbReference type="ARBA" id="ARBA00023136"/>
    </source>
</evidence>
<dbReference type="PANTHER" id="PTHR33281">
    <property type="entry name" value="UPF0187 PROTEIN YNEE"/>
    <property type="match status" value="1"/>
</dbReference>
<feature type="transmembrane region" description="Helical" evidence="9">
    <location>
        <begin position="89"/>
        <end position="109"/>
    </location>
</feature>
<sequence>MSGNTPSSGREPTSTSTEVLDPSFMATSRRPGGLSTVEWMRKTYCDFKPPLMFRLKGTVILRIWSQVLLHIAFATAVVCIHLFAPGMHMNFQLTMTHVLGIVIGLLLVFRTNTAYDRYWEGRRLWSNMTQNIRTLTRCIWVGVKESGTAKEIIEKTSVLNLLVAFAVSTKNYLREEYSYNSEDLRDLISHIPKFQTPSSVSPLDSQTPAAVLQVISEPVIIRPAPGRPKPDVLKASTVHRTHSTRSNRGIPASAAAIRKKAAAAAVAVAQQPQPPAVPLDPLEAELRGIKRQNSYTCHDFIAPTNIPIEISYYIASYIYQVKSRELCDPSTMLIMNHALNNLVECLTGFERILRTPIPLAYSVHLHHSIWLYLLALPFQLVKQLTWWTVPATALASFALLGILGIGWEIENPFGFDDNDLPLDDFCQVIRREVQMIMSHKVPATDTWILSNDNHPLAPASFQSAPELINKQEGELRQILERVGSRKYNVNGYQPQFNKEGV</sequence>
<evidence type="ECO:0000256" key="8">
    <source>
        <dbReference type="SAM" id="MobiDB-lite"/>
    </source>
</evidence>
<organism evidence="10 11">
    <name type="scientific">Orchesella dallaii</name>
    <dbReference type="NCBI Taxonomy" id="48710"/>
    <lineage>
        <taxon>Eukaryota</taxon>
        <taxon>Metazoa</taxon>
        <taxon>Ecdysozoa</taxon>
        <taxon>Arthropoda</taxon>
        <taxon>Hexapoda</taxon>
        <taxon>Collembola</taxon>
        <taxon>Entomobryomorpha</taxon>
        <taxon>Entomobryoidea</taxon>
        <taxon>Orchesellidae</taxon>
        <taxon>Orchesellinae</taxon>
        <taxon>Orchesella</taxon>
    </lineage>
</organism>
<keyword evidence="6" id="KW-0406">Ion transport</keyword>
<evidence type="ECO:0000256" key="9">
    <source>
        <dbReference type="SAM" id="Phobius"/>
    </source>
</evidence>
<feature type="transmembrane region" description="Helical" evidence="9">
    <location>
        <begin position="359"/>
        <end position="378"/>
    </location>
</feature>
<comment type="caution">
    <text evidence="10">The sequence shown here is derived from an EMBL/GenBank/DDBJ whole genome shotgun (WGS) entry which is preliminary data.</text>
</comment>
<keyword evidence="11" id="KW-1185">Reference proteome</keyword>
<comment type="subcellular location">
    <subcellularLocation>
        <location evidence="1">Cell membrane</location>
        <topology evidence="1">Multi-pass membrane protein</topology>
    </subcellularLocation>
</comment>